<organism evidence="2">
    <name type="scientific">Gongylonema pulchrum</name>
    <dbReference type="NCBI Taxonomy" id="637853"/>
    <lineage>
        <taxon>Eukaryota</taxon>
        <taxon>Metazoa</taxon>
        <taxon>Ecdysozoa</taxon>
        <taxon>Nematoda</taxon>
        <taxon>Chromadorea</taxon>
        <taxon>Rhabditida</taxon>
        <taxon>Spirurina</taxon>
        <taxon>Spiruromorpha</taxon>
        <taxon>Spiruroidea</taxon>
        <taxon>Gongylonematidae</taxon>
        <taxon>Gongylonema</taxon>
    </lineage>
</organism>
<sequence length="138" mass="14761">LYLSLHQVIYTFPVEKIRFFDFQFVPRKASDTTTGVGSPVEAAPSASSAASKDYAQPSTSGEQQKFLSGQAPQLQQFATMPGNPAVAVCNPVSSMSGSSTLPHSMTWAPQITAGQFQSMQSLDQRGLPAISYYPIGLP</sequence>
<dbReference type="AlphaFoldDB" id="A0A183EZD6"/>
<proteinExistence type="predicted"/>
<feature type="compositionally biased region" description="Low complexity" evidence="1">
    <location>
        <begin position="42"/>
        <end position="51"/>
    </location>
</feature>
<feature type="compositionally biased region" description="Polar residues" evidence="1">
    <location>
        <begin position="56"/>
        <end position="73"/>
    </location>
</feature>
<name>A0A183EZD6_9BILA</name>
<evidence type="ECO:0000313" key="2">
    <source>
        <dbReference type="WBParaSite" id="GPUH_0002635701-mRNA-1"/>
    </source>
</evidence>
<feature type="region of interest" description="Disordered" evidence="1">
    <location>
        <begin position="30"/>
        <end position="73"/>
    </location>
</feature>
<dbReference type="WBParaSite" id="GPUH_0002635701-mRNA-1">
    <property type="protein sequence ID" value="GPUH_0002635701-mRNA-1"/>
    <property type="gene ID" value="GPUH_0002635701"/>
</dbReference>
<reference evidence="2" key="1">
    <citation type="submission" date="2016-06" db="UniProtKB">
        <authorList>
            <consortium name="WormBaseParasite"/>
        </authorList>
    </citation>
    <scope>IDENTIFICATION</scope>
</reference>
<protein>
    <submittedName>
        <fullName evidence="2">PAM2 domain-containing protein</fullName>
    </submittedName>
</protein>
<evidence type="ECO:0000256" key="1">
    <source>
        <dbReference type="SAM" id="MobiDB-lite"/>
    </source>
</evidence>
<accession>A0A183EZD6</accession>